<accession>A0A7I7UHU3</accession>
<dbReference type="Proteomes" id="UP000467252">
    <property type="component" value="Chromosome"/>
</dbReference>
<dbReference type="InterPro" id="IPR012349">
    <property type="entry name" value="Split_barrel_FMN-bd"/>
</dbReference>
<dbReference type="GO" id="GO:0016491">
    <property type="term" value="F:oxidoreductase activity"/>
    <property type="evidence" value="ECO:0007669"/>
    <property type="project" value="InterPro"/>
</dbReference>
<reference evidence="1 2" key="1">
    <citation type="journal article" date="2019" name="Emerg. Microbes Infect.">
        <title>Comprehensive subspecies identification of 175 nontuberculous mycobacteria species based on 7547 genomic profiles.</title>
        <authorList>
            <person name="Matsumoto Y."/>
            <person name="Kinjo T."/>
            <person name="Motooka D."/>
            <person name="Nabeya D."/>
            <person name="Jung N."/>
            <person name="Uechi K."/>
            <person name="Horii T."/>
            <person name="Iida T."/>
            <person name="Fujita J."/>
            <person name="Nakamura S."/>
        </authorList>
    </citation>
    <scope>NUCLEOTIDE SEQUENCE [LARGE SCALE GENOMIC DNA]</scope>
    <source>
        <strain evidence="1 2">JCM 6370</strain>
    </source>
</reference>
<dbReference type="Pfam" id="PF04075">
    <property type="entry name" value="F420H2_quin_red"/>
    <property type="match status" value="1"/>
</dbReference>
<protein>
    <recommendedName>
        <fullName evidence="3">Nitroreductase</fullName>
    </recommendedName>
</protein>
<dbReference type="AlphaFoldDB" id="A0A7I7UHU3"/>
<dbReference type="EMBL" id="AP022599">
    <property type="protein sequence ID" value="BBY80391.1"/>
    <property type="molecule type" value="Genomic_DNA"/>
</dbReference>
<dbReference type="RefSeq" id="WP_163898959.1">
    <property type="nucleotide sequence ID" value="NZ_AP022599.1"/>
</dbReference>
<evidence type="ECO:0000313" key="2">
    <source>
        <dbReference type="Proteomes" id="UP000467252"/>
    </source>
</evidence>
<dbReference type="Gene3D" id="2.30.110.10">
    <property type="entry name" value="Electron Transport, Fmn-binding Protein, Chain A"/>
    <property type="match status" value="1"/>
</dbReference>
<name>A0A7I7UHU3_MYCPV</name>
<evidence type="ECO:0000313" key="1">
    <source>
        <dbReference type="EMBL" id="BBY80391.1"/>
    </source>
</evidence>
<dbReference type="InterPro" id="IPR004378">
    <property type="entry name" value="F420H2_quin_Rdtase"/>
</dbReference>
<organism evidence="1 2">
    <name type="scientific">Mycolicibacterium pulveris</name>
    <name type="common">Mycobacterium pulveris</name>
    <dbReference type="NCBI Taxonomy" id="36813"/>
    <lineage>
        <taxon>Bacteria</taxon>
        <taxon>Bacillati</taxon>
        <taxon>Actinomycetota</taxon>
        <taxon>Actinomycetes</taxon>
        <taxon>Mycobacteriales</taxon>
        <taxon>Mycobacteriaceae</taxon>
        <taxon>Mycolicibacterium</taxon>
    </lineage>
</organism>
<gene>
    <name evidence="1" type="ORF">MPUL_15490</name>
</gene>
<sequence>MTTRPADKALRKFKWERQLGRTVMNPAVALLDRLGLRAPLMVDLETVGRKSGEPRRVPLVGRADDGGVWVISQHGRRAGWAHNIAANPNVRVRVGDEWRSGIATFEPDDDVRARARSFGGRGRVGQAATIATMRAMESDPISVRITYTETAD</sequence>
<keyword evidence="2" id="KW-1185">Reference proteome</keyword>
<evidence type="ECO:0008006" key="3">
    <source>
        <dbReference type="Google" id="ProtNLM"/>
    </source>
</evidence>
<dbReference type="SUPFAM" id="SSF50475">
    <property type="entry name" value="FMN-binding split barrel"/>
    <property type="match status" value="1"/>
</dbReference>
<proteinExistence type="predicted"/>
<dbReference type="NCBIfam" id="TIGR00026">
    <property type="entry name" value="hi_GC_TIGR00026"/>
    <property type="match status" value="1"/>
</dbReference>